<evidence type="ECO:0000313" key="2">
    <source>
        <dbReference type="Proteomes" id="UP000692954"/>
    </source>
</evidence>
<sequence>MFFYEIQQQIMQDANLIMNTGLIHRQKQELIMKYQLLLLYSKELNVYLETQGFLSIAFLVCCKLECCIRNNKICCQTCKRS</sequence>
<organism evidence="1 2">
    <name type="scientific">Paramecium sonneborni</name>
    <dbReference type="NCBI Taxonomy" id="65129"/>
    <lineage>
        <taxon>Eukaryota</taxon>
        <taxon>Sar</taxon>
        <taxon>Alveolata</taxon>
        <taxon>Ciliophora</taxon>
        <taxon>Intramacronucleata</taxon>
        <taxon>Oligohymenophorea</taxon>
        <taxon>Peniculida</taxon>
        <taxon>Parameciidae</taxon>
        <taxon>Paramecium</taxon>
    </lineage>
</organism>
<name>A0A8S1LP70_9CILI</name>
<evidence type="ECO:0000313" key="1">
    <source>
        <dbReference type="EMBL" id="CAD8069537.1"/>
    </source>
</evidence>
<dbReference type="Proteomes" id="UP000692954">
    <property type="component" value="Unassembled WGS sequence"/>
</dbReference>
<protein>
    <submittedName>
        <fullName evidence="1">Uncharacterized protein</fullName>
    </submittedName>
</protein>
<proteinExistence type="predicted"/>
<keyword evidence="2" id="KW-1185">Reference proteome</keyword>
<dbReference type="EMBL" id="CAJJDN010000025">
    <property type="protein sequence ID" value="CAD8069537.1"/>
    <property type="molecule type" value="Genomic_DNA"/>
</dbReference>
<accession>A0A8S1LP70</accession>
<reference evidence="1" key="1">
    <citation type="submission" date="2021-01" db="EMBL/GenBank/DDBJ databases">
        <authorList>
            <consortium name="Genoscope - CEA"/>
            <person name="William W."/>
        </authorList>
    </citation>
    <scope>NUCLEOTIDE SEQUENCE</scope>
</reference>
<dbReference type="AlphaFoldDB" id="A0A8S1LP70"/>
<comment type="caution">
    <text evidence="1">The sequence shown here is derived from an EMBL/GenBank/DDBJ whole genome shotgun (WGS) entry which is preliminary data.</text>
</comment>
<gene>
    <name evidence="1" type="ORF">PSON_ATCC_30995.1.T0250332</name>
</gene>